<dbReference type="VEuPathDB" id="FungiDB:VP01_7604g2"/>
<comment type="caution">
    <text evidence="1">The sequence shown here is derived from an EMBL/GenBank/DDBJ whole genome shotgun (WGS) entry which is preliminary data.</text>
</comment>
<dbReference type="AlphaFoldDB" id="A0A0L6UE11"/>
<dbReference type="OrthoDB" id="10446032at2759"/>
<accession>A0A0L6UE11</accession>
<sequence length="86" mass="9898">MTNQLSNPNIPILSSYNWVLWKIVIEGYLKQHDLYSFINSSEATPADPAEAKLFKSRKTKTSGVLQQYMVIVNYQKFATEQTKDEP</sequence>
<protein>
    <recommendedName>
        <fullName evidence="3">DUF4219 domain-containing protein</fullName>
    </recommendedName>
</protein>
<name>A0A0L6UE11_9BASI</name>
<dbReference type="Proteomes" id="UP000037035">
    <property type="component" value="Unassembled WGS sequence"/>
</dbReference>
<dbReference type="EMBL" id="LAVV01013055">
    <property type="protein sequence ID" value="KNZ46050.1"/>
    <property type="molecule type" value="Genomic_DNA"/>
</dbReference>
<proteinExistence type="predicted"/>
<organism evidence="1 2">
    <name type="scientific">Puccinia sorghi</name>
    <dbReference type="NCBI Taxonomy" id="27349"/>
    <lineage>
        <taxon>Eukaryota</taxon>
        <taxon>Fungi</taxon>
        <taxon>Dikarya</taxon>
        <taxon>Basidiomycota</taxon>
        <taxon>Pucciniomycotina</taxon>
        <taxon>Pucciniomycetes</taxon>
        <taxon>Pucciniales</taxon>
        <taxon>Pucciniaceae</taxon>
        <taxon>Puccinia</taxon>
    </lineage>
</organism>
<reference evidence="1 2" key="1">
    <citation type="submission" date="2015-08" db="EMBL/GenBank/DDBJ databases">
        <title>Next Generation Sequencing and Analysis of the Genome of Puccinia sorghi L Schw, the Causal Agent of Maize Common Rust.</title>
        <authorList>
            <person name="Rochi L."/>
            <person name="Burguener G."/>
            <person name="Darino M."/>
            <person name="Turjanski A."/>
            <person name="Kreff E."/>
            <person name="Dieguez M.J."/>
            <person name="Sacco F."/>
        </authorList>
    </citation>
    <scope>NUCLEOTIDE SEQUENCE [LARGE SCALE GENOMIC DNA]</scope>
    <source>
        <strain evidence="1 2">RO10H11247</strain>
    </source>
</reference>
<evidence type="ECO:0000313" key="1">
    <source>
        <dbReference type="EMBL" id="KNZ46050.1"/>
    </source>
</evidence>
<keyword evidence="2" id="KW-1185">Reference proteome</keyword>
<evidence type="ECO:0000313" key="2">
    <source>
        <dbReference type="Proteomes" id="UP000037035"/>
    </source>
</evidence>
<gene>
    <name evidence="1" type="ORF">VP01_7604g2</name>
</gene>
<evidence type="ECO:0008006" key="3">
    <source>
        <dbReference type="Google" id="ProtNLM"/>
    </source>
</evidence>